<feature type="domain" description="Phospholipase D-like" evidence="7">
    <location>
        <begin position="218"/>
        <end position="348"/>
    </location>
</feature>
<proteinExistence type="inferred from homology"/>
<dbReference type="PANTHER" id="PTHR43856:SF1">
    <property type="entry name" value="MITOCHONDRIAL CARDIOLIPIN HYDROLASE"/>
    <property type="match status" value="1"/>
</dbReference>
<dbReference type="Proteomes" id="UP000248198">
    <property type="component" value="Unassembled WGS sequence"/>
</dbReference>
<name>A0A318UFJ9_9SPHI</name>
<evidence type="ECO:0000256" key="4">
    <source>
        <dbReference type="ARBA" id="ARBA00022801"/>
    </source>
</evidence>
<organism evidence="8 9">
    <name type="scientific">Pedobacter nutrimenti</name>
    <dbReference type="NCBI Taxonomy" id="1241337"/>
    <lineage>
        <taxon>Bacteria</taxon>
        <taxon>Pseudomonadati</taxon>
        <taxon>Bacteroidota</taxon>
        <taxon>Sphingobacteriia</taxon>
        <taxon>Sphingobacteriales</taxon>
        <taxon>Sphingobacteriaceae</taxon>
        <taxon>Pedobacter</taxon>
    </lineage>
</organism>
<accession>A0A318UFJ9</accession>
<evidence type="ECO:0000256" key="5">
    <source>
        <dbReference type="ARBA" id="ARBA00022963"/>
    </source>
</evidence>
<dbReference type="GO" id="GO:0016891">
    <property type="term" value="F:RNA endonuclease activity producing 5'-phosphomonoesters, hydrolytic mechanism"/>
    <property type="evidence" value="ECO:0007669"/>
    <property type="project" value="TreeGrafter"/>
</dbReference>
<reference evidence="8 9" key="1">
    <citation type="submission" date="2018-06" db="EMBL/GenBank/DDBJ databases">
        <title>Genomic Encyclopedia of Archaeal and Bacterial Type Strains, Phase II (KMG-II): from individual species to whole genera.</title>
        <authorList>
            <person name="Goeker M."/>
        </authorList>
    </citation>
    <scope>NUCLEOTIDE SEQUENCE [LARGE SCALE GENOMIC DNA]</scope>
    <source>
        <strain evidence="8 9">DSM 27372</strain>
    </source>
</reference>
<protein>
    <recommendedName>
        <fullName evidence="3">phospholipase D</fullName>
        <ecNumber evidence="3">3.1.4.4</ecNumber>
    </recommendedName>
</protein>
<evidence type="ECO:0000259" key="7">
    <source>
        <dbReference type="Pfam" id="PF13091"/>
    </source>
</evidence>
<dbReference type="EMBL" id="QKLU01000003">
    <property type="protein sequence ID" value="PYF75146.1"/>
    <property type="molecule type" value="Genomic_DNA"/>
</dbReference>
<keyword evidence="5" id="KW-0442">Lipid degradation</keyword>
<dbReference type="PANTHER" id="PTHR43856">
    <property type="entry name" value="CARDIOLIPIN HYDROLASE"/>
    <property type="match status" value="1"/>
</dbReference>
<comment type="similarity">
    <text evidence="2">Belongs to the phospholipase D family.</text>
</comment>
<dbReference type="Pfam" id="PF13091">
    <property type="entry name" value="PLDc_2"/>
    <property type="match status" value="1"/>
</dbReference>
<keyword evidence="4" id="KW-0378">Hydrolase</keyword>
<gene>
    <name evidence="8" type="ORF">B0O44_103595</name>
</gene>
<evidence type="ECO:0000256" key="1">
    <source>
        <dbReference type="ARBA" id="ARBA00000798"/>
    </source>
</evidence>
<dbReference type="OrthoDB" id="9762009at2"/>
<comment type="caution">
    <text evidence="8">The sequence shown here is derived from an EMBL/GenBank/DDBJ whole genome shotgun (WGS) entry which is preliminary data.</text>
</comment>
<dbReference type="GO" id="GO:0004630">
    <property type="term" value="F:phospholipase D activity"/>
    <property type="evidence" value="ECO:0007669"/>
    <property type="project" value="UniProtKB-EC"/>
</dbReference>
<dbReference type="RefSeq" id="WP_110830233.1">
    <property type="nucleotide sequence ID" value="NZ_QKLU01000003.1"/>
</dbReference>
<dbReference type="SUPFAM" id="SSF56024">
    <property type="entry name" value="Phospholipase D/nuclease"/>
    <property type="match status" value="2"/>
</dbReference>
<dbReference type="InterPro" id="IPR051406">
    <property type="entry name" value="PLD_domain"/>
</dbReference>
<dbReference type="GO" id="GO:0016042">
    <property type="term" value="P:lipid catabolic process"/>
    <property type="evidence" value="ECO:0007669"/>
    <property type="project" value="UniProtKB-KW"/>
</dbReference>
<dbReference type="AlphaFoldDB" id="A0A318UFJ9"/>
<comment type="catalytic activity">
    <reaction evidence="1">
        <text>a 1,2-diacyl-sn-glycero-3-phosphocholine + H2O = a 1,2-diacyl-sn-glycero-3-phosphate + choline + H(+)</text>
        <dbReference type="Rhea" id="RHEA:14445"/>
        <dbReference type="ChEBI" id="CHEBI:15354"/>
        <dbReference type="ChEBI" id="CHEBI:15377"/>
        <dbReference type="ChEBI" id="CHEBI:15378"/>
        <dbReference type="ChEBI" id="CHEBI:57643"/>
        <dbReference type="ChEBI" id="CHEBI:58608"/>
        <dbReference type="EC" id="3.1.4.4"/>
    </reaction>
</comment>
<dbReference type="EC" id="3.1.4.4" evidence="3"/>
<evidence type="ECO:0000256" key="2">
    <source>
        <dbReference type="ARBA" id="ARBA00008664"/>
    </source>
</evidence>
<evidence type="ECO:0000313" key="8">
    <source>
        <dbReference type="EMBL" id="PYF75146.1"/>
    </source>
</evidence>
<keyword evidence="6" id="KW-0443">Lipid metabolism</keyword>
<keyword evidence="9" id="KW-1185">Reference proteome</keyword>
<dbReference type="Gene3D" id="3.30.870.10">
    <property type="entry name" value="Endonuclease Chain A"/>
    <property type="match status" value="2"/>
</dbReference>
<dbReference type="InterPro" id="IPR025202">
    <property type="entry name" value="PLD-like_dom"/>
</dbReference>
<evidence type="ECO:0000313" key="9">
    <source>
        <dbReference type="Proteomes" id="UP000248198"/>
    </source>
</evidence>
<evidence type="ECO:0000256" key="3">
    <source>
        <dbReference type="ARBA" id="ARBA00012027"/>
    </source>
</evidence>
<evidence type="ECO:0000256" key="6">
    <source>
        <dbReference type="ARBA" id="ARBA00023098"/>
    </source>
</evidence>
<sequence>MTTPLTSLVVKILNGDAKALLAFNLDEKDTKDLAGFTILCQPGNSEPYYLFNKLQFADPSLHAQVATEPAASTINAPIQKFRWLHVPGNIHQKDKVFYGDYTYTVTPRYFNKGQLLPIDRNLSVTISTQILKFAKGNIELGFTRGFTQSQAFIKHFGPNSTFRPKKGGLLFDTSAQAGINTEGVAYSFQDEYIWSGFTAREKIFDLVNEVLQDESLFLDVFAYDLNEPDLMSSFLQLAKEGRIRFILDDAALHHDPAKPKPEDQFEVQFRKVDVKPGGINAIQRGNFKRYQHHKVMVVSKGANRKAVKVLSGSTNFSVTGMYVNSNHIILFKDQAIVALYQQLFNTVWAQKVQISPFIDSVLSQKEYPLHSGDISLFFTFAPHNGQNALANLNKIVNRVNAEQSSVFFAVMGTDPTTTGPVAPALINLHKRTDIFSAGITDSSNSLTYYKASSTTGIRVTGKPGNTLLPPPFDKELSISFGHQVHHKFIVCGFNTPNAVVWLGSSNLALGGEMENGDNLIEIRDKDIATVFALEAIALVDHFQFRNRHAAPKKTASDPVESLPKSKLAAYNLYTDNKWAKSYYKDGDLHKMDRELFAQ</sequence>